<reference evidence="1" key="1">
    <citation type="submission" date="2021-03" db="EMBL/GenBank/DDBJ databases">
        <authorList>
            <consortium name="DOE Joint Genome Institute"/>
            <person name="Ahrendt S."/>
            <person name="Looney B.P."/>
            <person name="Miyauchi S."/>
            <person name="Morin E."/>
            <person name="Drula E."/>
            <person name="Courty P.E."/>
            <person name="Chicoki N."/>
            <person name="Fauchery L."/>
            <person name="Kohler A."/>
            <person name="Kuo A."/>
            <person name="Labutti K."/>
            <person name="Pangilinan J."/>
            <person name="Lipzen A."/>
            <person name="Riley R."/>
            <person name="Andreopoulos W."/>
            <person name="He G."/>
            <person name="Johnson J."/>
            <person name="Barry K.W."/>
            <person name="Grigoriev I.V."/>
            <person name="Nagy L."/>
            <person name="Hibbett D."/>
            <person name="Henrissat B."/>
            <person name="Matheny P.B."/>
            <person name="Labbe J."/>
            <person name="Martin F."/>
        </authorList>
    </citation>
    <scope>NUCLEOTIDE SEQUENCE</scope>
    <source>
        <strain evidence="1">HHB10654</strain>
    </source>
</reference>
<gene>
    <name evidence="1" type="ORF">BV25DRAFT_1812555</name>
</gene>
<accession>A0ACB8SNM1</accession>
<protein>
    <submittedName>
        <fullName evidence="1">Adenine nucleotide alpha hydrolases-like protein</fullName>
    </submittedName>
</protein>
<name>A0ACB8SNM1_9AGAM</name>
<proteinExistence type="predicted"/>
<sequence>MATVDVANQITQMDPTKIAEQVYALATSDEPIAPLVKEALQVIDDVLDIYGREKVSISFNGGKDCTVLLHIFAASLAKRASGSTSQKIPALYIPVPSPFPALEVFIEEAARLYNLDLFHCIPPLSQPVETVNVKTDRVVGDAPGVPVKGGEGMRCALDAYHKEFPQVEAILLGTRRTDPHGAKLSFRTMTDPGWPKFDRVHPVINWGYSDIWTFLRKLKVPYCSLYDQGYTSLGSTFNTFPNPALRVSEPSSPKAKSTRASGSSSPLPALSSLQILSDPDVTCNDPHRQPAPESALPDEDEVAKYRPAYELEDGSHERLGRGNTPPVLKV</sequence>
<dbReference type="Proteomes" id="UP000814140">
    <property type="component" value="Unassembled WGS sequence"/>
</dbReference>
<evidence type="ECO:0000313" key="1">
    <source>
        <dbReference type="EMBL" id="KAI0057321.1"/>
    </source>
</evidence>
<keyword evidence="2" id="KW-1185">Reference proteome</keyword>
<evidence type="ECO:0000313" key="2">
    <source>
        <dbReference type="Proteomes" id="UP000814140"/>
    </source>
</evidence>
<dbReference type="EMBL" id="MU277249">
    <property type="protein sequence ID" value="KAI0057321.1"/>
    <property type="molecule type" value="Genomic_DNA"/>
</dbReference>
<reference evidence="1" key="2">
    <citation type="journal article" date="2022" name="New Phytol.">
        <title>Evolutionary transition to the ectomycorrhizal habit in the genomes of a hyperdiverse lineage of mushroom-forming fungi.</title>
        <authorList>
            <person name="Looney B."/>
            <person name="Miyauchi S."/>
            <person name="Morin E."/>
            <person name="Drula E."/>
            <person name="Courty P.E."/>
            <person name="Kohler A."/>
            <person name="Kuo A."/>
            <person name="LaButti K."/>
            <person name="Pangilinan J."/>
            <person name="Lipzen A."/>
            <person name="Riley R."/>
            <person name="Andreopoulos W."/>
            <person name="He G."/>
            <person name="Johnson J."/>
            <person name="Nolan M."/>
            <person name="Tritt A."/>
            <person name="Barry K.W."/>
            <person name="Grigoriev I.V."/>
            <person name="Nagy L.G."/>
            <person name="Hibbett D."/>
            <person name="Henrissat B."/>
            <person name="Matheny P.B."/>
            <person name="Labbe J."/>
            <person name="Martin F.M."/>
        </authorList>
    </citation>
    <scope>NUCLEOTIDE SEQUENCE</scope>
    <source>
        <strain evidence="1">HHB10654</strain>
    </source>
</reference>
<organism evidence="1 2">
    <name type="scientific">Artomyces pyxidatus</name>
    <dbReference type="NCBI Taxonomy" id="48021"/>
    <lineage>
        <taxon>Eukaryota</taxon>
        <taxon>Fungi</taxon>
        <taxon>Dikarya</taxon>
        <taxon>Basidiomycota</taxon>
        <taxon>Agaricomycotina</taxon>
        <taxon>Agaricomycetes</taxon>
        <taxon>Russulales</taxon>
        <taxon>Auriscalpiaceae</taxon>
        <taxon>Artomyces</taxon>
    </lineage>
</organism>
<comment type="caution">
    <text evidence="1">The sequence shown here is derived from an EMBL/GenBank/DDBJ whole genome shotgun (WGS) entry which is preliminary data.</text>
</comment>